<accession>A0ACC2NGW2</accession>
<gene>
    <name evidence="1" type="ORF">QAD02_001570</name>
</gene>
<dbReference type="EMBL" id="CM056743">
    <property type="protein sequence ID" value="KAJ8670311.1"/>
    <property type="molecule type" value="Genomic_DNA"/>
</dbReference>
<evidence type="ECO:0000313" key="1">
    <source>
        <dbReference type="EMBL" id="KAJ8670311.1"/>
    </source>
</evidence>
<comment type="caution">
    <text evidence="1">The sequence shown here is derived from an EMBL/GenBank/DDBJ whole genome shotgun (WGS) entry which is preliminary data.</text>
</comment>
<protein>
    <submittedName>
        <fullName evidence="1">Uncharacterized protein</fullName>
    </submittedName>
</protein>
<evidence type="ECO:0000313" key="2">
    <source>
        <dbReference type="Proteomes" id="UP001239111"/>
    </source>
</evidence>
<organism evidence="1 2">
    <name type="scientific">Eretmocerus hayati</name>
    <dbReference type="NCBI Taxonomy" id="131215"/>
    <lineage>
        <taxon>Eukaryota</taxon>
        <taxon>Metazoa</taxon>
        <taxon>Ecdysozoa</taxon>
        <taxon>Arthropoda</taxon>
        <taxon>Hexapoda</taxon>
        <taxon>Insecta</taxon>
        <taxon>Pterygota</taxon>
        <taxon>Neoptera</taxon>
        <taxon>Endopterygota</taxon>
        <taxon>Hymenoptera</taxon>
        <taxon>Apocrita</taxon>
        <taxon>Proctotrupomorpha</taxon>
        <taxon>Chalcidoidea</taxon>
        <taxon>Aphelinidae</taxon>
        <taxon>Aphelininae</taxon>
        <taxon>Eretmocerus</taxon>
    </lineage>
</organism>
<proteinExistence type="predicted"/>
<reference evidence="1" key="1">
    <citation type="submission" date="2023-04" db="EMBL/GenBank/DDBJ databases">
        <title>A chromosome-level genome assembly of the parasitoid wasp Eretmocerus hayati.</title>
        <authorList>
            <person name="Zhong Y."/>
            <person name="Liu S."/>
            <person name="Liu Y."/>
        </authorList>
    </citation>
    <scope>NUCLEOTIDE SEQUENCE</scope>
    <source>
        <strain evidence="1">ZJU_SS_LIU_2023</strain>
    </source>
</reference>
<dbReference type="Proteomes" id="UP001239111">
    <property type="component" value="Chromosome 3"/>
</dbReference>
<name>A0ACC2NGW2_9HYME</name>
<keyword evidence="2" id="KW-1185">Reference proteome</keyword>
<sequence length="166" mass="18043">MNPYPHHASLAGSPHHPPGGGGESHHSYGSTPGTASTPDPSPHSPAYGAGPQDSGPQVPYAPSHQQQPQSSMASNGHHHAQMMQQAQEQSQHHRPYQHPHIPTHLPYPPVNHNNNLPLKFYGLSLSFVMIIGSFGNEPCPNLKHPEVVPQIFLNKKDLSSGWKKPE</sequence>